<evidence type="ECO:0000313" key="11">
    <source>
        <dbReference type="Proteomes" id="UP000434580"/>
    </source>
</evidence>
<feature type="domain" description="Histidine kinase" evidence="8">
    <location>
        <begin position="216"/>
        <end position="428"/>
    </location>
</feature>
<dbReference type="SUPFAM" id="SSF47384">
    <property type="entry name" value="Homodimeric domain of signal transducing histidine kinase"/>
    <property type="match status" value="1"/>
</dbReference>
<dbReference type="AlphaFoldDB" id="A0A5S9QEQ7"/>
<dbReference type="Gene3D" id="3.30.565.10">
    <property type="entry name" value="Histidine kinase-like ATPase, C-terminal domain"/>
    <property type="match status" value="1"/>
</dbReference>
<dbReference type="SMART" id="SM00448">
    <property type="entry name" value="REC"/>
    <property type="match status" value="1"/>
</dbReference>
<feature type="modified residue" description="4-aspartylphosphate" evidence="6">
    <location>
        <position position="500"/>
    </location>
</feature>
<dbReference type="CDD" id="cd00156">
    <property type="entry name" value="REC"/>
    <property type="match status" value="1"/>
</dbReference>
<dbReference type="InterPro" id="IPR003661">
    <property type="entry name" value="HisK_dim/P_dom"/>
</dbReference>
<evidence type="ECO:0000256" key="2">
    <source>
        <dbReference type="ARBA" id="ARBA00012438"/>
    </source>
</evidence>
<dbReference type="PANTHER" id="PTHR43047:SF9">
    <property type="entry name" value="HISTIDINE KINASE"/>
    <property type="match status" value="1"/>
</dbReference>
<keyword evidence="7" id="KW-1133">Transmembrane helix</keyword>
<evidence type="ECO:0000259" key="8">
    <source>
        <dbReference type="PROSITE" id="PS50109"/>
    </source>
</evidence>
<reference evidence="10 11" key="1">
    <citation type="submission" date="2019-11" db="EMBL/GenBank/DDBJ databases">
        <authorList>
            <person name="Holert J."/>
        </authorList>
    </citation>
    <scope>NUCLEOTIDE SEQUENCE [LARGE SCALE GENOMIC DNA]</scope>
    <source>
        <strain evidence="10">BC5_2</strain>
    </source>
</reference>
<evidence type="ECO:0000256" key="1">
    <source>
        <dbReference type="ARBA" id="ARBA00000085"/>
    </source>
</evidence>
<feature type="transmembrane region" description="Helical" evidence="7">
    <location>
        <begin position="161"/>
        <end position="179"/>
    </location>
</feature>
<dbReference type="SMART" id="SM00387">
    <property type="entry name" value="HATPase_c"/>
    <property type="match status" value="1"/>
</dbReference>
<dbReference type="InterPro" id="IPR036097">
    <property type="entry name" value="HisK_dim/P_sf"/>
</dbReference>
<dbReference type="InterPro" id="IPR005467">
    <property type="entry name" value="His_kinase_dom"/>
</dbReference>
<dbReference type="PROSITE" id="PS50109">
    <property type="entry name" value="HIS_KIN"/>
    <property type="match status" value="1"/>
</dbReference>
<dbReference type="Pfam" id="PF00512">
    <property type="entry name" value="HisKA"/>
    <property type="match status" value="1"/>
</dbReference>
<gene>
    <name evidence="10" type="primary">luxQ_5</name>
    <name evidence="10" type="ORF">DPBNPPHM_02132</name>
</gene>
<dbReference type="Proteomes" id="UP000434580">
    <property type="component" value="Unassembled WGS sequence"/>
</dbReference>
<dbReference type="Pfam" id="PF00072">
    <property type="entry name" value="Response_reg"/>
    <property type="match status" value="1"/>
</dbReference>
<keyword evidence="4 10" id="KW-0808">Transferase</keyword>
<dbReference type="SUPFAM" id="SSF55874">
    <property type="entry name" value="ATPase domain of HSP90 chaperone/DNA topoisomerase II/histidine kinase"/>
    <property type="match status" value="1"/>
</dbReference>
<keyword evidence="7" id="KW-0812">Transmembrane</keyword>
<feature type="domain" description="Response regulatory" evidence="9">
    <location>
        <begin position="448"/>
        <end position="566"/>
    </location>
</feature>
<dbReference type="Pfam" id="PF02518">
    <property type="entry name" value="HATPase_c"/>
    <property type="match status" value="1"/>
</dbReference>
<evidence type="ECO:0000313" key="10">
    <source>
        <dbReference type="EMBL" id="CAA0116886.1"/>
    </source>
</evidence>
<dbReference type="InterPro" id="IPR036890">
    <property type="entry name" value="HATPase_C_sf"/>
</dbReference>
<dbReference type="PROSITE" id="PS50110">
    <property type="entry name" value="RESPONSE_REGULATORY"/>
    <property type="match status" value="1"/>
</dbReference>
<dbReference type="EMBL" id="CACSII010000019">
    <property type="protein sequence ID" value="CAA0116886.1"/>
    <property type="molecule type" value="Genomic_DNA"/>
</dbReference>
<evidence type="ECO:0000259" key="9">
    <source>
        <dbReference type="PROSITE" id="PS50110"/>
    </source>
</evidence>
<dbReference type="SMART" id="SM00388">
    <property type="entry name" value="HisKA"/>
    <property type="match status" value="1"/>
</dbReference>
<dbReference type="PANTHER" id="PTHR43047">
    <property type="entry name" value="TWO-COMPONENT HISTIDINE PROTEIN KINASE"/>
    <property type="match status" value="1"/>
</dbReference>
<evidence type="ECO:0000256" key="6">
    <source>
        <dbReference type="PROSITE-ProRule" id="PRU00169"/>
    </source>
</evidence>
<feature type="transmembrane region" description="Helical" evidence="7">
    <location>
        <begin position="26"/>
        <end position="47"/>
    </location>
</feature>
<dbReference type="SUPFAM" id="SSF52172">
    <property type="entry name" value="CheY-like"/>
    <property type="match status" value="1"/>
</dbReference>
<feature type="transmembrane region" description="Helical" evidence="7">
    <location>
        <begin position="111"/>
        <end position="130"/>
    </location>
</feature>
<evidence type="ECO:0000256" key="3">
    <source>
        <dbReference type="ARBA" id="ARBA00022553"/>
    </source>
</evidence>
<keyword evidence="3 6" id="KW-0597">Phosphoprotein</keyword>
<protein>
    <recommendedName>
        <fullName evidence="2">histidine kinase</fullName>
        <ecNumber evidence="2">2.7.13.3</ecNumber>
    </recommendedName>
</protein>
<dbReference type="CDD" id="cd00082">
    <property type="entry name" value="HisKA"/>
    <property type="match status" value="1"/>
</dbReference>
<comment type="catalytic activity">
    <reaction evidence="1">
        <text>ATP + protein L-histidine = ADP + protein N-phospho-L-histidine.</text>
        <dbReference type="EC" id="2.7.13.3"/>
    </reaction>
</comment>
<dbReference type="GO" id="GO:0000155">
    <property type="term" value="F:phosphorelay sensor kinase activity"/>
    <property type="evidence" value="ECO:0007669"/>
    <property type="project" value="InterPro"/>
</dbReference>
<dbReference type="GO" id="GO:0009927">
    <property type="term" value="F:histidine phosphotransfer kinase activity"/>
    <property type="evidence" value="ECO:0007669"/>
    <property type="project" value="TreeGrafter"/>
</dbReference>
<feature type="transmembrane region" description="Helical" evidence="7">
    <location>
        <begin position="86"/>
        <end position="105"/>
    </location>
</feature>
<dbReference type="InterPro" id="IPR001789">
    <property type="entry name" value="Sig_transdc_resp-reg_receiver"/>
</dbReference>
<dbReference type="InterPro" id="IPR004358">
    <property type="entry name" value="Sig_transdc_His_kin-like_C"/>
</dbReference>
<evidence type="ECO:0000256" key="5">
    <source>
        <dbReference type="ARBA" id="ARBA00022777"/>
    </source>
</evidence>
<name>A0A5S9QEQ7_9GAMM</name>
<organism evidence="10 11">
    <name type="scientific">BD1-7 clade bacterium</name>
    <dbReference type="NCBI Taxonomy" id="2029982"/>
    <lineage>
        <taxon>Bacteria</taxon>
        <taxon>Pseudomonadati</taxon>
        <taxon>Pseudomonadota</taxon>
        <taxon>Gammaproteobacteria</taxon>
        <taxon>Cellvibrionales</taxon>
        <taxon>Spongiibacteraceae</taxon>
        <taxon>BD1-7 clade</taxon>
    </lineage>
</organism>
<dbReference type="EC" id="2.7.13.3" evidence="2"/>
<evidence type="ECO:0000256" key="7">
    <source>
        <dbReference type="SAM" id="Phobius"/>
    </source>
</evidence>
<feature type="transmembrane region" description="Helical" evidence="7">
    <location>
        <begin position="137"/>
        <end position="155"/>
    </location>
</feature>
<proteinExistence type="predicted"/>
<feature type="transmembrane region" description="Helical" evidence="7">
    <location>
        <begin position="53"/>
        <end position="74"/>
    </location>
</feature>
<sequence>MSSVDKSISQVEFEEHRLDTFMKESFPHYLGAIFVATPFYAFILHTSAIDNAYLIWFSFDLIFLITTLVVYYIFFKKNELITLKIAVIPIVYFSFFIALSPWLFLNTDQSIYYFTLLVMQLALIANTAYVFSYYLKLIAILLGVPLTSLMIKISYSNIEDGLMLQIGICMTALSAFAFYSHISKKLLETISLQLENVQSRIEAEQANQSKTKFLAAASHDIRQPLQAVIFFLETLKSRNREPEDDVIYQRLQSSVDNISALLNDLLDISKLDADSVNSKNEHFSLVKLCERLLNDIHPFVEKKSLSIDKNIDESYVYADEILLERVLKNLLSNAVRYTDRGTISIYAKKQSNKVLIQVKDTGIGIPENEQQSVFDEFHQLHNPERDSNNGLGLGLAIVKRLCDFQHWTLSLSSDSSGSCFSIEVPLGYEDQVIKKTQPVSTGKLESIRALIIDDDEAICHSLVALFENWGSEVKAFDSAMAAEDYLLTHTEWRPNLLISDYRLREHKTGAQAAQQIHNVLNEKIPVLIITGDTDPARIKEAKASGFTVIHKPIKPVTIRTFIVQRCKHLIR</sequence>
<dbReference type="PRINTS" id="PR00344">
    <property type="entry name" value="BCTRLSENSOR"/>
</dbReference>
<evidence type="ECO:0000256" key="4">
    <source>
        <dbReference type="ARBA" id="ARBA00022679"/>
    </source>
</evidence>
<accession>A0A5S9QEQ7</accession>
<keyword evidence="5 10" id="KW-0418">Kinase</keyword>
<dbReference type="InterPro" id="IPR011006">
    <property type="entry name" value="CheY-like_superfamily"/>
</dbReference>
<dbReference type="OrthoDB" id="9764438at2"/>
<dbReference type="Gene3D" id="3.40.50.2300">
    <property type="match status" value="1"/>
</dbReference>
<keyword evidence="7" id="KW-0472">Membrane</keyword>
<dbReference type="CDD" id="cd00075">
    <property type="entry name" value="HATPase"/>
    <property type="match status" value="1"/>
</dbReference>
<dbReference type="InterPro" id="IPR003594">
    <property type="entry name" value="HATPase_dom"/>
</dbReference>
<dbReference type="GO" id="GO:0005886">
    <property type="term" value="C:plasma membrane"/>
    <property type="evidence" value="ECO:0007669"/>
    <property type="project" value="TreeGrafter"/>
</dbReference>
<dbReference type="Gene3D" id="1.10.287.130">
    <property type="match status" value="1"/>
</dbReference>